<accession>A0A2V1H6G8</accession>
<evidence type="ECO:0000313" key="11">
    <source>
        <dbReference type="EMBL" id="PVZ72355.1"/>
    </source>
</evidence>
<comment type="caution">
    <text evidence="11">The sequence shown here is derived from an EMBL/GenBank/DDBJ whole genome shotgun (WGS) entry which is preliminary data.</text>
</comment>
<dbReference type="Proteomes" id="UP000244906">
    <property type="component" value="Unassembled WGS sequence"/>
</dbReference>
<dbReference type="RefSeq" id="WP_116685941.1">
    <property type="nucleotide sequence ID" value="NZ_CAWNYD010000001.1"/>
</dbReference>
<dbReference type="AlphaFoldDB" id="A0A2V1H6G8"/>
<evidence type="ECO:0000256" key="4">
    <source>
        <dbReference type="ARBA" id="ARBA00022723"/>
    </source>
</evidence>
<dbReference type="NCBIfam" id="NF008027">
    <property type="entry name" value="PRK10757.1"/>
    <property type="match status" value="1"/>
</dbReference>
<dbReference type="InterPro" id="IPR020583">
    <property type="entry name" value="Inositol_monoP_metal-BS"/>
</dbReference>
<sequence>MHPMQNIAIRAARSAGRIVSIAYGQLDNITAEQKGTNDFVSDVDRRAEQDIIQAISKAYPEHGILAEESGMRPGKGDGADYLWVIDPLDGSNNFLRGIPHFAVSIALKVKGRIEQAVVYDPIKDELFTASRGRGASKDGRRIRVSDRRELEGGILATGLPFKQPGQLHSYMSTFNSLVPKIADIRRSGSAALDLAYVAAGRIDGYWEMTLNEWDVAAGCLLVTEAGGLVSDFSGGNRHLETGSIVASNPKLMRHILPAVKKAVPAE</sequence>
<dbReference type="SUPFAM" id="SSF56655">
    <property type="entry name" value="Carbohydrate phosphatase"/>
    <property type="match status" value="1"/>
</dbReference>
<evidence type="ECO:0000256" key="2">
    <source>
        <dbReference type="ARBA" id="ARBA00001946"/>
    </source>
</evidence>
<dbReference type="InterPro" id="IPR000760">
    <property type="entry name" value="Inositol_monophosphatase-like"/>
</dbReference>
<dbReference type="GO" id="GO:0007165">
    <property type="term" value="P:signal transduction"/>
    <property type="evidence" value="ECO:0007669"/>
    <property type="project" value="TreeGrafter"/>
</dbReference>
<dbReference type="Pfam" id="PF00459">
    <property type="entry name" value="Inositol_P"/>
    <property type="match status" value="1"/>
</dbReference>
<comment type="function">
    <text evidence="8">Part of the processive rRNA transcription and antitermination complex (rrnTAC). The complex forms an RNA-chaperone ring around the RNA exit tunnel of RNA polymerase (RNAP). It supports rapid transcription and antitermination of rRNA operons, cotranscriptional rRNA folding, and annealing of distal rRNA regions to allow correct ribosome biogenesis. This subunit may play a central role in organizing the structure.</text>
</comment>
<evidence type="ECO:0000256" key="3">
    <source>
        <dbReference type="ARBA" id="ARBA00009759"/>
    </source>
</evidence>
<keyword evidence="12" id="KW-1185">Reference proteome</keyword>
<evidence type="ECO:0000313" key="12">
    <source>
        <dbReference type="Proteomes" id="UP000244906"/>
    </source>
</evidence>
<dbReference type="PRINTS" id="PR00377">
    <property type="entry name" value="IMPHPHTASES"/>
</dbReference>
<evidence type="ECO:0000256" key="9">
    <source>
        <dbReference type="PIRSR" id="PIRSR600760-2"/>
    </source>
</evidence>
<dbReference type="InterPro" id="IPR020550">
    <property type="entry name" value="Inositol_monophosphatase_CS"/>
</dbReference>
<feature type="binding site" evidence="9">
    <location>
        <position position="214"/>
    </location>
    <ligand>
        <name>Mg(2+)</name>
        <dbReference type="ChEBI" id="CHEBI:18420"/>
        <label>1</label>
        <note>catalytic</note>
    </ligand>
</feature>
<organism evidence="11 12">
    <name type="scientific">Pelagibaculum spongiae</name>
    <dbReference type="NCBI Taxonomy" id="2080658"/>
    <lineage>
        <taxon>Bacteria</taxon>
        <taxon>Pseudomonadati</taxon>
        <taxon>Pseudomonadota</taxon>
        <taxon>Gammaproteobacteria</taxon>
        <taxon>Oceanospirillales</taxon>
        <taxon>Pelagibaculum</taxon>
    </lineage>
</organism>
<dbReference type="OrthoDB" id="9785695at2"/>
<dbReference type="FunFam" id="3.40.190.80:FF:000002">
    <property type="entry name" value="Inositol-1-monophosphatase"/>
    <property type="match status" value="1"/>
</dbReference>
<feature type="binding site" evidence="9">
    <location>
        <position position="88"/>
    </location>
    <ligand>
        <name>Mg(2+)</name>
        <dbReference type="ChEBI" id="CHEBI:18420"/>
        <label>1</label>
        <note>catalytic</note>
    </ligand>
</feature>
<reference evidence="11 12" key="1">
    <citation type="submission" date="2018-04" db="EMBL/GenBank/DDBJ databases">
        <title>Thalassorhabdus spongiae gen. nov., sp. nov., isolated from a marine sponge in South-West Iceland.</title>
        <authorList>
            <person name="Knobloch S."/>
            <person name="Daussin A."/>
            <person name="Johannsson R."/>
            <person name="Marteinsson V.T."/>
        </authorList>
    </citation>
    <scope>NUCLEOTIDE SEQUENCE [LARGE SCALE GENOMIC DNA]</scope>
    <source>
        <strain evidence="11 12">Hp12</strain>
    </source>
</reference>
<feature type="binding site" evidence="9">
    <location>
        <position position="89"/>
    </location>
    <ligand>
        <name>Mg(2+)</name>
        <dbReference type="ChEBI" id="CHEBI:18420"/>
        <label>1</label>
        <note>catalytic</note>
    </ligand>
</feature>
<dbReference type="InterPro" id="IPR022337">
    <property type="entry name" value="Inositol_monophosphatase_SuhB"/>
</dbReference>
<dbReference type="GO" id="GO:0006020">
    <property type="term" value="P:inositol metabolic process"/>
    <property type="evidence" value="ECO:0007669"/>
    <property type="project" value="TreeGrafter"/>
</dbReference>
<keyword evidence="5 10" id="KW-0378">Hydrolase</keyword>
<keyword evidence="6" id="KW-0889">Transcription antitermination</keyword>
<dbReference type="GO" id="GO:0046854">
    <property type="term" value="P:phosphatidylinositol phosphate biosynthetic process"/>
    <property type="evidence" value="ECO:0007669"/>
    <property type="project" value="InterPro"/>
</dbReference>
<evidence type="ECO:0000256" key="10">
    <source>
        <dbReference type="RuleBase" id="RU364068"/>
    </source>
</evidence>
<comment type="cofactor">
    <cofactor evidence="2 9 10">
        <name>Mg(2+)</name>
        <dbReference type="ChEBI" id="CHEBI:18420"/>
    </cofactor>
</comment>
<dbReference type="PROSITE" id="PS00629">
    <property type="entry name" value="IMP_1"/>
    <property type="match status" value="1"/>
</dbReference>
<dbReference type="GO" id="GO:0046872">
    <property type="term" value="F:metal ion binding"/>
    <property type="evidence" value="ECO:0007669"/>
    <property type="project" value="UniProtKB-KW"/>
</dbReference>
<evidence type="ECO:0000256" key="7">
    <source>
        <dbReference type="ARBA" id="ARBA00022842"/>
    </source>
</evidence>
<dbReference type="Gene3D" id="3.40.190.80">
    <property type="match status" value="1"/>
</dbReference>
<dbReference type="InterPro" id="IPR033942">
    <property type="entry name" value="IMPase"/>
</dbReference>
<dbReference type="EMBL" id="QDDL01000001">
    <property type="protein sequence ID" value="PVZ72355.1"/>
    <property type="molecule type" value="Genomic_DNA"/>
</dbReference>
<comment type="similarity">
    <text evidence="3 10">Belongs to the inositol monophosphatase superfamily.</text>
</comment>
<name>A0A2V1H6G8_9GAMM</name>
<evidence type="ECO:0000256" key="1">
    <source>
        <dbReference type="ARBA" id="ARBA00001033"/>
    </source>
</evidence>
<evidence type="ECO:0000256" key="5">
    <source>
        <dbReference type="ARBA" id="ARBA00022801"/>
    </source>
</evidence>
<evidence type="ECO:0000256" key="6">
    <source>
        <dbReference type="ARBA" id="ARBA00022814"/>
    </source>
</evidence>
<dbReference type="GO" id="GO:0031564">
    <property type="term" value="P:transcription antitermination"/>
    <property type="evidence" value="ECO:0007669"/>
    <property type="project" value="UniProtKB-KW"/>
</dbReference>
<dbReference type="PANTHER" id="PTHR20854">
    <property type="entry name" value="INOSITOL MONOPHOSPHATASE"/>
    <property type="match status" value="1"/>
</dbReference>
<keyword evidence="6" id="KW-0805">Transcription regulation</keyword>
<feature type="binding site" evidence="9">
    <location>
        <position position="67"/>
    </location>
    <ligand>
        <name>Mg(2+)</name>
        <dbReference type="ChEBI" id="CHEBI:18420"/>
        <label>1</label>
        <note>catalytic</note>
    </ligand>
</feature>
<dbReference type="CDD" id="cd01639">
    <property type="entry name" value="IMPase"/>
    <property type="match status" value="1"/>
</dbReference>
<keyword evidence="7 9" id="KW-0460">Magnesium</keyword>
<protein>
    <recommendedName>
        <fullName evidence="10">Inositol-1-monophosphatase</fullName>
        <ecNumber evidence="10">3.1.3.25</ecNumber>
    </recommendedName>
</protein>
<dbReference type="GO" id="GO:0008934">
    <property type="term" value="F:inositol monophosphate 1-phosphatase activity"/>
    <property type="evidence" value="ECO:0007669"/>
    <property type="project" value="InterPro"/>
</dbReference>
<proteinExistence type="inferred from homology"/>
<dbReference type="EC" id="3.1.3.25" evidence="10"/>
<keyword evidence="6" id="KW-0804">Transcription</keyword>
<keyword evidence="4 9" id="KW-0479">Metal-binding</keyword>
<dbReference type="PRINTS" id="PR01959">
    <property type="entry name" value="SBIMPHPHTASE"/>
</dbReference>
<comment type="catalytic activity">
    <reaction evidence="1 10">
        <text>a myo-inositol phosphate + H2O = myo-inositol + phosphate</text>
        <dbReference type="Rhea" id="RHEA:24056"/>
        <dbReference type="ChEBI" id="CHEBI:15377"/>
        <dbReference type="ChEBI" id="CHEBI:17268"/>
        <dbReference type="ChEBI" id="CHEBI:43474"/>
        <dbReference type="ChEBI" id="CHEBI:84139"/>
        <dbReference type="EC" id="3.1.3.25"/>
    </reaction>
</comment>
<dbReference type="Gene3D" id="3.30.540.10">
    <property type="entry name" value="Fructose-1,6-Bisphosphatase, subunit A, domain 1"/>
    <property type="match status" value="1"/>
</dbReference>
<dbReference type="FunFam" id="3.30.540.10:FF:000003">
    <property type="entry name" value="Inositol-1-monophosphatase"/>
    <property type="match status" value="1"/>
</dbReference>
<gene>
    <name evidence="11" type="ORF">DC094_04930</name>
</gene>
<evidence type="ECO:0000256" key="8">
    <source>
        <dbReference type="ARBA" id="ARBA00058693"/>
    </source>
</evidence>
<dbReference type="PROSITE" id="PS00630">
    <property type="entry name" value="IMP_2"/>
    <property type="match status" value="1"/>
</dbReference>
<feature type="binding site" evidence="9">
    <location>
        <position position="86"/>
    </location>
    <ligand>
        <name>Mg(2+)</name>
        <dbReference type="ChEBI" id="CHEBI:18420"/>
        <label>1</label>
        <note>catalytic</note>
    </ligand>
</feature>
<dbReference type="PANTHER" id="PTHR20854:SF4">
    <property type="entry name" value="INOSITOL-1-MONOPHOSPHATASE-RELATED"/>
    <property type="match status" value="1"/>
</dbReference>